<dbReference type="RefSeq" id="WP_264789252.1">
    <property type="nucleotide sequence ID" value="NZ_AP026867.1"/>
</dbReference>
<evidence type="ECO:0000313" key="10">
    <source>
        <dbReference type="EMBL" id="BDS14010.1"/>
    </source>
</evidence>
<evidence type="ECO:0000256" key="7">
    <source>
        <dbReference type="ARBA" id="ARBA00023010"/>
    </source>
</evidence>
<sequence length="76" mass="8699">MNTFLLFQFLGPEMLLVFFVILLLFGGKKIPELMRGLGKGVREFNDARDSVTKEFREGMKDGDKEKIKIEENSKAS</sequence>
<dbReference type="PANTHER" id="PTHR42982">
    <property type="entry name" value="SEC-INDEPENDENT PROTEIN TRANSLOCASE PROTEIN TATA"/>
    <property type="match status" value="1"/>
</dbReference>
<dbReference type="InterPro" id="IPR003369">
    <property type="entry name" value="TatA/B/E"/>
</dbReference>
<dbReference type="GO" id="GO:0033281">
    <property type="term" value="C:TAT protein transport complex"/>
    <property type="evidence" value="ECO:0007669"/>
    <property type="project" value="UniProtKB-UniRule"/>
</dbReference>
<evidence type="ECO:0000313" key="11">
    <source>
        <dbReference type="Proteomes" id="UP001060919"/>
    </source>
</evidence>
<dbReference type="Gene3D" id="1.20.5.3310">
    <property type="match status" value="1"/>
</dbReference>
<evidence type="ECO:0000256" key="2">
    <source>
        <dbReference type="ARBA" id="ARBA00022448"/>
    </source>
</evidence>
<dbReference type="InterPro" id="IPR006312">
    <property type="entry name" value="TatA/E"/>
</dbReference>
<proteinExistence type="inferred from homology"/>
<dbReference type="GO" id="GO:0008320">
    <property type="term" value="F:protein transmembrane transporter activity"/>
    <property type="evidence" value="ECO:0007669"/>
    <property type="project" value="UniProtKB-UniRule"/>
</dbReference>
<keyword evidence="7 9" id="KW-0811">Translocation</keyword>
<dbReference type="Proteomes" id="UP001060919">
    <property type="component" value="Chromosome"/>
</dbReference>
<evidence type="ECO:0000256" key="3">
    <source>
        <dbReference type="ARBA" id="ARBA00022475"/>
    </source>
</evidence>
<feature type="transmembrane region" description="Helical" evidence="9">
    <location>
        <begin position="6"/>
        <end position="25"/>
    </location>
</feature>
<gene>
    <name evidence="9" type="primary">tatA</name>
    <name evidence="10" type="ORF">AsAng_0047730</name>
</gene>
<keyword evidence="3 9" id="KW-1003">Cell membrane</keyword>
<protein>
    <recommendedName>
        <fullName evidence="9">Sec-independent protein translocase protein TatA</fullName>
    </recommendedName>
</protein>
<evidence type="ECO:0000256" key="1">
    <source>
        <dbReference type="ARBA" id="ARBA00004162"/>
    </source>
</evidence>
<evidence type="ECO:0000256" key="8">
    <source>
        <dbReference type="ARBA" id="ARBA00023136"/>
    </source>
</evidence>
<comment type="similarity">
    <text evidence="9">Belongs to the TatA/E family.</text>
</comment>
<comment type="function">
    <text evidence="9">Part of the twin-arginine translocation (Tat) system that transports large folded proteins containing a characteristic twin-arginine motif in their signal peptide across membranes. TatA could form the protein-conducting channel of the Tat system.</text>
</comment>
<dbReference type="KEGG" id="aup:AsAng_0047730"/>
<dbReference type="EMBL" id="AP026867">
    <property type="protein sequence ID" value="BDS14010.1"/>
    <property type="molecule type" value="Genomic_DNA"/>
</dbReference>
<keyword evidence="11" id="KW-1185">Reference proteome</keyword>
<dbReference type="GO" id="GO:0043953">
    <property type="term" value="P:protein transport by the Tat complex"/>
    <property type="evidence" value="ECO:0007669"/>
    <property type="project" value="UniProtKB-UniRule"/>
</dbReference>
<dbReference type="AlphaFoldDB" id="A0A915YJ47"/>
<dbReference type="HAMAP" id="MF_00236">
    <property type="entry name" value="TatA_E"/>
    <property type="match status" value="1"/>
</dbReference>
<reference evidence="10" key="1">
    <citation type="submission" date="2022-09" db="EMBL/GenBank/DDBJ databases">
        <title>Aureispira anguillicida sp. nov., isolated from Leptocephalus of Japanese eel Anguilla japonica.</title>
        <authorList>
            <person name="Yuasa K."/>
            <person name="Mekata T."/>
            <person name="Ikunari K."/>
        </authorList>
    </citation>
    <scope>NUCLEOTIDE SEQUENCE</scope>
    <source>
        <strain evidence="10">EL160426</strain>
    </source>
</reference>
<organism evidence="10 11">
    <name type="scientific">Aureispira anguillae</name>
    <dbReference type="NCBI Taxonomy" id="2864201"/>
    <lineage>
        <taxon>Bacteria</taxon>
        <taxon>Pseudomonadati</taxon>
        <taxon>Bacteroidota</taxon>
        <taxon>Saprospiria</taxon>
        <taxon>Saprospirales</taxon>
        <taxon>Saprospiraceae</taxon>
        <taxon>Aureispira</taxon>
    </lineage>
</organism>
<accession>A0A915YJ47</accession>
<dbReference type="Pfam" id="PF02416">
    <property type="entry name" value="TatA_B_E"/>
    <property type="match status" value="1"/>
</dbReference>
<dbReference type="PANTHER" id="PTHR42982:SF1">
    <property type="entry name" value="SEC-INDEPENDENT PROTEIN TRANSLOCASE PROTEIN TATA"/>
    <property type="match status" value="1"/>
</dbReference>
<evidence type="ECO:0000256" key="9">
    <source>
        <dbReference type="HAMAP-Rule" id="MF_00236"/>
    </source>
</evidence>
<comment type="subunit">
    <text evidence="9">Forms a complex with TatC.</text>
</comment>
<keyword evidence="2 9" id="KW-0813">Transport</keyword>
<keyword evidence="8 9" id="KW-0472">Membrane</keyword>
<evidence type="ECO:0000256" key="6">
    <source>
        <dbReference type="ARBA" id="ARBA00022989"/>
    </source>
</evidence>
<evidence type="ECO:0000256" key="4">
    <source>
        <dbReference type="ARBA" id="ARBA00022692"/>
    </source>
</evidence>
<keyword evidence="5 9" id="KW-0653">Protein transport</keyword>
<keyword evidence="6 9" id="KW-1133">Transmembrane helix</keyword>
<keyword evidence="4 9" id="KW-0812">Transmembrane</keyword>
<name>A0A915YJ47_9BACT</name>
<comment type="subcellular location">
    <subcellularLocation>
        <location evidence="1 9">Cell membrane</location>
        <topology evidence="1 9">Single-pass membrane protein</topology>
    </subcellularLocation>
</comment>
<evidence type="ECO:0000256" key="5">
    <source>
        <dbReference type="ARBA" id="ARBA00022927"/>
    </source>
</evidence>